<dbReference type="InterPro" id="IPR036704">
    <property type="entry name" value="RraA/RraA-like_sf"/>
</dbReference>
<dbReference type="CDD" id="cd16841">
    <property type="entry name" value="RraA_family"/>
    <property type="match status" value="1"/>
</dbReference>
<dbReference type="EC" id="4.1.3.17" evidence="5"/>
<accession>A0ABV6GGI6</accession>
<proteinExistence type="inferred from homology"/>
<dbReference type="PANTHER" id="PTHR33254:SF4">
    <property type="entry name" value="4-HYDROXY-4-METHYL-2-OXOGLUTARATE ALDOLASE 3-RELATED"/>
    <property type="match status" value="1"/>
</dbReference>
<sequence length="231" mass="25262">MNNSGFRILPINRKVDKKIIEEYRNVVTPHISDNLNRMHAIGSKLRPYHKEGKLIGTAITVKTRPGDNLVVHKAIDIAQPGDVIVVDAGGDTTNAIVGEIMLRIARRNGIVGFVIDGAIRDTKAFMEGDFPVYAVGVTHRGPYKDGPGEINVPISIDGMCVNPGDLLIGDEDGLAVIPGEDAEELLIKIKAQEVKELEILESIENGTIDRSWVDETLKQRGCEFNDSSQKV</sequence>
<organism evidence="13 14">
    <name type="scientific">Metabacillus herbersteinensis</name>
    <dbReference type="NCBI Taxonomy" id="283816"/>
    <lineage>
        <taxon>Bacteria</taxon>
        <taxon>Bacillati</taxon>
        <taxon>Bacillota</taxon>
        <taxon>Bacilli</taxon>
        <taxon>Bacillales</taxon>
        <taxon>Bacillaceae</taxon>
        <taxon>Metabacillus</taxon>
    </lineage>
</organism>
<reference evidence="13 14" key="1">
    <citation type="submission" date="2024-09" db="EMBL/GenBank/DDBJ databases">
        <authorList>
            <person name="Sun Q."/>
            <person name="Mori K."/>
        </authorList>
    </citation>
    <scope>NUCLEOTIDE SEQUENCE [LARGE SCALE GENOMIC DNA]</scope>
    <source>
        <strain evidence="13 14">CCM 7228</strain>
    </source>
</reference>
<comment type="cofactor">
    <cofactor evidence="2">
        <name>a divalent metal cation</name>
        <dbReference type="ChEBI" id="CHEBI:60240"/>
    </cofactor>
</comment>
<dbReference type="NCBIfam" id="NF004850">
    <property type="entry name" value="PRK06201.1"/>
    <property type="match status" value="1"/>
</dbReference>
<evidence type="ECO:0000256" key="6">
    <source>
        <dbReference type="ARBA" id="ARBA00012947"/>
    </source>
</evidence>
<dbReference type="RefSeq" id="WP_378935148.1">
    <property type="nucleotide sequence ID" value="NZ_JBHLVO010000011.1"/>
</dbReference>
<comment type="catalytic activity">
    <reaction evidence="12">
        <text>oxaloacetate + H(+) = pyruvate + CO2</text>
        <dbReference type="Rhea" id="RHEA:15641"/>
        <dbReference type="ChEBI" id="CHEBI:15361"/>
        <dbReference type="ChEBI" id="CHEBI:15378"/>
        <dbReference type="ChEBI" id="CHEBI:16452"/>
        <dbReference type="ChEBI" id="CHEBI:16526"/>
        <dbReference type="EC" id="4.1.1.112"/>
    </reaction>
</comment>
<dbReference type="EC" id="4.1.1.112" evidence="6"/>
<comment type="catalytic activity">
    <reaction evidence="1">
        <text>4-hydroxy-4-methyl-2-oxoglutarate = 2 pyruvate</text>
        <dbReference type="Rhea" id="RHEA:22748"/>
        <dbReference type="ChEBI" id="CHEBI:15361"/>
        <dbReference type="ChEBI" id="CHEBI:58276"/>
        <dbReference type="EC" id="4.1.3.17"/>
    </reaction>
</comment>
<gene>
    <name evidence="13" type="ORF">ACFFIX_14460</name>
</gene>
<dbReference type="SUPFAM" id="SSF89562">
    <property type="entry name" value="RraA-like"/>
    <property type="match status" value="1"/>
</dbReference>
<dbReference type="PANTHER" id="PTHR33254">
    <property type="entry name" value="4-HYDROXY-4-METHYL-2-OXOGLUTARATE ALDOLASE 3-RELATED"/>
    <property type="match status" value="1"/>
</dbReference>
<protein>
    <recommendedName>
        <fullName evidence="7">Putative 4-hydroxy-4-methyl-2-oxoglutarate aldolase</fullName>
        <ecNumber evidence="6">4.1.1.112</ecNumber>
        <ecNumber evidence="5">4.1.3.17</ecNumber>
    </recommendedName>
    <alternativeName>
        <fullName evidence="11">Oxaloacetate decarboxylase</fullName>
    </alternativeName>
    <alternativeName>
        <fullName evidence="9">Regulator of ribonuclease activity homolog</fullName>
    </alternativeName>
    <alternativeName>
        <fullName evidence="10">RraA-like protein</fullName>
    </alternativeName>
</protein>
<dbReference type="Gene3D" id="3.50.30.40">
    <property type="entry name" value="Ribonuclease E inhibitor RraA/RraA-like"/>
    <property type="match status" value="1"/>
</dbReference>
<evidence type="ECO:0000256" key="12">
    <source>
        <dbReference type="ARBA" id="ARBA00047973"/>
    </source>
</evidence>
<dbReference type="Proteomes" id="UP001589854">
    <property type="component" value="Unassembled WGS sequence"/>
</dbReference>
<comment type="function">
    <text evidence="8">Catalyzes the aldol cleavage of 4-hydroxy-4-methyl-2-oxoglutarate (HMG) into 2 molecules of pyruvate. Also contains a secondary oxaloacetate (OAA) decarboxylase activity due to the common pyruvate enolate transition state formed following C-C bond cleavage in the retro-aldol and decarboxylation reactions.</text>
</comment>
<evidence type="ECO:0000256" key="11">
    <source>
        <dbReference type="ARBA" id="ARBA00032305"/>
    </source>
</evidence>
<evidence type="ECO:0000256" key="7">
    <source>
        <dbReference type="ARBA" id="ARBA00016549"/>
    </source>
</evidence>
<dbReference type="EMBL" id="JBHLVO010000011">
    <property type="protein sequence ID" value="MFC0272635.1"/>
    <property type="molecule type" value="Genomic_DNA"/>
</dbReference>
<comment type="subunit">
    <text evidence="4">Homotrimer.</text>
</comment>
<evidence type="ECO:0000313" key="13">
    <source>
        <dbReference type="EMBL" id="MFC0272635.1"/>
    </source>
</evidence>
<keyword evidence="14" id="KW-1185">Reference proteome</keyword>
<evidence type="ECO:0000256" key="2">
    <source>
        <dbReference type="ARBA" id="ARBA00001968"/>
    </source>
</evidence>
<evidence type="ECO:0000313" key="14">
    <source>
        <dbReference type="Proteomes" id="UP001589854"/>
    </source>
</evidence>
<evidence type="ECO:0000256" key="4">
    <source>
        <dbReference type="ARBA" id="ARBA00011233"/>
    </source>
</evidence>
<evidence type="ECO:0000256" key="8">
    <source>
        <dbReference type="ARBA" id="ARBA00025046"/>
    </source>
</evidence>
<dbReference type="Pfam" id="PF03737">
    <property type="entry name" value="RraA-like"/>
    <property type="match status" value="1"/>
</dbReference>
<evidence type="ECO:0000256" key="10">
    <source>
        <dbReference type="ARBA" id="ARBA00030169"/>
    </source>
</evidence>
<dbReference type="InterPro" id="IPR005493">
    <property type="entry name" value="RraA/RraA-like"/>
</dbReference>
<evidence type="ECO:0000256" key="5">
    <source>
        <dbReference type="ARBA" id="ARBA00012213"/>
    </source>
</evidence>
<comment type="similarity">
    <text evidence="3">Belongs to the class II aldolase/RraA-like family.</text>
</comment>
<evidence type="ECO:0000256" key="3">
    <source>
        <dbReference type="ARBA" id="ARBA00008621"/>
    </source>
</evidence>
<comment type="caution">
    <text evidence="13">The sequence shown here is derived from an EMBL/GenBank/DDBJ whole genome shotgun (WGS) entry which is preliminary data.</text>
</comment>
<name>A0ABV6GGI6_9BACI</name>
<evidence type="ECO:0000256" key="1">
    <source>
        <dbReference type="ARBA" id="ARBA00001342"/>
    </source>
</evidence>
<evidence type="ECO:0000256" key="9">
    <source>
        <dbReference type="ARBA" id="ARBA00029596"/>
    </source>
</evidence>